<proteinExistence type="predicted"/>
<feature type="region of interest" description="Disordered" evidence="1">
    <location>
        <begin position="68"/>
        <end position="96"/>
    </location>
</feature>
<organism evidence="3 4">
    <name type="scientific">Actinoallomurus spadix</name>
    <dbReference type="NCBI Taxonomy" id="79912"/>
    <lineage>
        <taxon>Bacteria</taxon>
        <taxon>Bacillati</taxon>
        <taxon>Actinomycetota</taxon>
        <taxon>Actinomycetes</taxon>
        <taxon>Streptosporangiales</taxon>
        <taxon>Thermomonosporaceae</taxon>
        <taxon>Actinoallomurus</taxon>
    </lineage>
</organism>
<evidence type="ECO:0000259" key="2">
    <source>
        <dbReference type="Pfam" id="PF13701"/>
    </source>
</evidence>
<sequence length="96" mass="10302">MRVTGLDQGLSQALERWRPSRAVHDPGKIMCDLAVMLALGGDCLADIAILRAAPELFGSIPSDPTVSRLSGRCTTGSRPSMALPRRLPSWRTTAIS</sequence>
<accession>A0ABP3FNV2</accession>
<feature type="compositionally biased region" description="Polar residues" evidence="1">
    <location>
        <begin position="68"/>
        <end position="78"/>
    </location>
</feature>
<protein>
    <recommendedName>
        <fullName evidence="2">Transposase DDE domain-containing protein</fullName>
    </recommendedName>
</protein>
<gene>
    <name evidence="3" type="ORF">GCM10010151_10170</name>
</gene>
<reference evidence="4" key="1">
    <citation type="journal article" date="2019" name="Int. J. Syst. Evol. Microbiol.">
        <title>The Global Catalogue of Microorganisms (GCM) 10K type strain sequencing project: providing services to taxonomists for standard genome sequencing and annotation.</title>
        <authorList>
            <consortium name="The Broad Institute Genomics Platform"/>
            <consortium name="The Broad Institute Genome Sequencing Center for Infectious Disease"/>
            <person name="Wu L."/>
            <person name="Ma J."/>
        </authorList>
    </citation>
    <scope>NUCLEOTIDE SEQUENCE [LARGE SCALE GENOMIC DNA]</scope>
    <source>
        <strain evidence="4">JCM 3146</strain>
    </source>
</reference>
<comment type="caution">
    <text evidence="3">The sequence shown here is derived from an EMBL/GenBank/DDBJ whole genome shotgun (WGS) entry which is preliminary data.</text>
</comment>
<dbReference type="Proteomes" id="UP001501822">
    <property type="component" value="Unassembled WGS sequence"/>
</dbReference>
<name>A0ABP3FNV2_9ACTN</name>
<dbReference type="EMBL" id="BAAABM010000007">
    <property type="protein sequence ID" value="GAA0322319.1"/>
    <property type="molecule type" value="Genomic_DNA"/>
</dbReference>
<keyword evidence="4" id="KW-1185">Reference proteome</keyword>
<evidence type="ECO:0000313" key="3">
    <source>
        <dbReference type="EMBL" id="GAA0322319.1"/>
    </source>
</evidence>
<feature type="domain" description="Transposase DDE" evidence="2">
    <location>
        <begin position="2"/>
        <end position="76"/>
    </location>
</feature>
<dbReference type="Pfam" id="PF13701">
    <property type="entry name" value="DDE_Tnp_1_4"/>
    <property type="match status" value="1"/>
</dbReference>
<evidence type="ECO:0000256" key="1">
    <source>
        <dbReference type="SAM" id="MobiDB-lite"/>
    </source>
</evidence>
<dbReference type="InterPro" id="IPR025668">
    <property type="entry name" value="Tnp_DDE_dom"/>
</dbReference>
<evidence type="ECO:0000313" key="4">
    <source>
        <dbReference type="Proteomes" id="UP001501822"/>
    </source>
</evidence>